<dbReference type="GO" id="GO:0046654">
    <property type="term" value="P:tetrahydrofolate biosynthetic process"/>
    <property type="evidence" value="ECO:0007669"/>
    <property type="project" value="TreeGrafter"/>
</dbReference>
<dbReference type="InterPro" id="IPR045031">
    <property type="entry name" value="DHP_synth-like"/>
</dbReference>
<dbReference type="PROSITE" id="PS50972">
    <property type="entry name" value="PTERIN_BINDING"/>
    <property type="match status" value="1"/>
</dbReference>
<evidence type="ECO:0000256" key="14">
    <source>
        <dbReference type="RuleBase" id="RU361205"/>
    </source>
</evidence>
<evidence type="ECO:0000256" key="9">
    <source>
        <dbReference type="ARBA" id="ARBA00022723"/>
    </source>
</evidence>
<dbReference type="NCBIfam" id="TIGR01496">
    <property type="entry name" value="DHPS"/>
    <property type="match status" value="1"/>
</dbReference>
<evidence type="ECO:0000256" key="12">
    <source>
        <dbReference type="ARBA" id="ARBA00030193"/>
    </source>
</evidence>
<evidence type="ECO:0000256" key="7">
    <source>
        <dbReference type="ARBA" id="ARBA00016919"/>
    </source>
</evidence>
<feature type="domain" description="Pterin-binding" evidence="15">
    <location>
        <begin position="13"/>
        <end position="269"/>
    </location>
</feature>
<comment type="pathway">
    <text evidence="3 14">Cofactor biosynthesis; tetrahydrofolate biosynthesis; 7,8-dihydrofolate from 2-amino-4-hydroxy-6-hydroxymethyl-7,8-dihydropteridine diphosphate and 4-aminobenzoate: step 1/2.</text>
</comment>
<accession>A0AAW8R0Z9</accession>
<evidence type="ECO:0000256" key="10">
    <source>
        <dbReference type="ARBA" id="ARBA00022842"/>
    </source>
</evidence>
<dbReference type="RefSeq" id="WP_311360544.1">
    <property type="nucleotide sequence ID" value="NZ_JAVRIE010000001.1"/>
</dbReference>
<dbReference type="SUPFAM" id="SSF51717">
    <property type="entry name" value="Dihydropteroate synthetase-like"/>
    <property type="match status" value="1"/>
</dbReference>
<evidence type="ECO:0000256" key="2">
    <source>
        <dbReference type="ARBA" id="ARBA00001946"/>
    </source>
</evidence>
<dbReference type="InterPro" id="IPR006390">
    <property type="entry name" value="DHP_synth_dom"/>
</dbReference>
<dbReference type="PROSITE" id="PS00792">
    <property type="entry name" value="DHPS_1"/>
    <property type="match status" value="1"/>
</dbReference>
<organism evidence="16 17">
    <name type="scientific">Brumicola blandensis</name>
    <dbReference type="NCBI Taxonomy" id="3075611"/>
    <lineage>
        <taxon>Bacteria</taxon>
        <taxon>Pseudomonadati</taxon>
        <taxon>Pseudomonadota</taxon>
        <taxon>Gammaproteobacteria</taxon>
        <taxon>Alteromonadales</taxon>
        <taxon>Alteromonadaceae</taxon>
        <taxon>Brumicola</taxon>
    </lineage>
</organism>
<proteinExistence type="inferred from homology"/>
<dbReference type="PANTHER" id="PTHR20941:SF1">
    <property type="entry name" value="FOLIC ACID SYNTHESIS PROTEIN FOL1"/>
    <property type="match status" value="1"/>
</dbReference>
<protein>
    <recommendedName>
        <fullName evidence="7 14">Dihydropteroate synthase</fullName>
        <shortName evidence="14">DHPS</shortName>
        <ecNumber evidence="6 14">2.5.1.15</ecNumber>
    </recommendedName>
    <alternativeName>
        <fullName evidence="12 14">Dihydropteroate pyrophosphorylase</fullName>
    </alternativeName>
</protein>
<evidence type="ECO:0000256" key="13">
    <source>
        <dbReference type="ARBA" id="ARBA00053449"/>
    </source>
</evidence>
<comment type="function">
    <text evidence="13 14">Catalyzes the condensation of para-aminobenzoate (pABA) with 6-hydroxymethyl-7,8-dihydropterin diphosphate (DHPt-PP) to form 7,8-dihydropteroate (H2Pte), the immediate precursor of folate derivatives.</text>
</comment>
<evidence type="ECO:0000256" key="1">
    <source>
        <dbReference type="ARBA" id="ARBA00000012"/>
    </source>
</evidence>
<dbReference type="EMBL" id="JAVRIE010000001">
    <property type="protein sequence ID" value="MDT0581770.1"/>
    <property type="molecule type" value="Genomic_DNA"/>
</dbReference>
<evidence type="ECO:0000256" key="8">
    <source>
        <dbReference type="ARBA" id="ARBA00022679"/>
    </source>
</evidence>
<keyword evidence="9 14" id="KW-0479">Metal-binding</keyword>
<comment type="catalytic activity">
    <reaction evidence="1">
        <text>(7,8-dihydropterin-6-yl)methyl diphosphate + 4-aminobenzoate = 7,8-dihydropteroate + diphosphate</text>
        <dbReference type="Rhea" id="RHEA:19949"/>
        <dbReference type="ChEBI" id="CHEBI:17836"/>
        <dbReference type="ChEBI" id="CHEBI:17839"/>
        <dbReference type="ChEBI" id="CHEBI:33019"/>
        <dbReference type="ChEBI" id="CHEBI:72950"/>
        <dbReference type="EC" id="2.5.1.15"/>
    </reaction>
</comment>
<dbReference type="Gene3D" id="3.20.20.20">
    <property type="entry name" value="Dihydropteroate synthase-like"/>
    <property type="match status" value="1"/>
</dbReference>
<evidence type="ECO:0000256" key="6">
    <source>
        <dbReference type="ARBA" id="ARBA00012458"/>
    </source>
</evidence>
<evidence type="ECO:0000313" key="17">
    <source>
        <dbReference type="Proteomes" id="UP001249020"/>
    </source>
</evidence>
<evidence type="ECO:0000256" key="4">
    <source>
        <dbReference type="ARBA" id="ARBA00009503"/>
    </source>
</evidence>
<evidence type="ECO:0000256" key="11">
    <source>
        <dbReference type="ARBA" id="ARBA00022909"/>
    </source>
</evidence>
<comment type="caution">
    <text evidence="16">The sequence shown here is derived from an EMBL/GenBank/DDBJ whole genome shotgun (WGS) entry which is preliminary data.</text>
</comment>
<dbReference type="GO" id="GO:0004156">
    <property type="term" value="F:dihydropteroate synthase activity"/>
    <property type="evidence" value="ECO:0007669"/>
    <property type="project" value="UniProtKB-EC"/>
</dbReference>
<evidence type="ECO:0000256" key="3">
    <source>
        <dbReference type="ARBA" id="ARBA00004763"/>
    </source>
</evidence>
<comment type="subunit">
    <text evidence="5">Homodimer.</text>
</comment>
<sequence>MKFRHVEVDFESPKVMGILNVTPDSFSDGGKFNQVDSAIEQARRMLAAGATFIDVGGESTRPGAQAVSVDVELERVIPVIEALTKELDVIVSIDTNKAQVMREAVGAGASMINDVRALQNEGALDAAVWAAQTHNVPSCLMHMKGDPETMQKAPQYGHVVEEVISFFEQRIEACTHAGLAYEHIILDPGFGFGKTLDHNYQLLKYLQNFNQFDVPVLAGLSRKSMIGKLLGRDVEQRLAGSVATATIAALAGASIIRVHDVEETMDAVNIVNKLQNVE</sequence>
<dbReference type="GO" id="GO:0046656">
    <property type="term" value="P:folic acid biosynthetic process"/>
    <property type="evidence" value="ECO:0007669"/>
    <property type="project" value="UniProtKB-KW"/>
</dbReference>
<gene>
    <name evidence="16" type="primary">folP</name>
    <name evidence="16" type="ORF">RM544_04400</name>
</gene>
<dbReference type="AlphaFoldDB" id="A0AAW8R0Z9"/>
<dbReference type="PANTHER" id="PTHR20941">
    <property type="entry name" value="FOLATE SYNTHESIS PROTEINS"/>
    <property type="match status" value="1"/>
</dbReference>
<evidence type="ECO:0000256" key="5">
    <source>
        <dbReference type="ARBA" id="ARBA00011738"/>
    </source>
</evidence>
<keyword evidence="11 14" id="KW-0289">Folate biosynthesis</keyword>
<dbReference type="CDD" id="cd00739">
    <property type="entry name" value="DHPS"/>
    <property type="match status" value="1"/>
</dbReference>
<dbReference type="GO" id="GO:0005829">
    <property type="term" value="C:cytosol"/>
    <property type="evidence" value="ECO:0007669"/>
    <property type="project" value="TreeGrafter"/>
</dbReference>
<keyword evidence="8 14" id="KW-0808">Transferase</keyword>
<keyword evidence="10 14" id="KW-0460">Magnesium</keyword>
<dbReference type="FunFam" id="3.20.20.20:FF:000004">
    <property type="entry name" value="Dihydropteroate synthase"/>
    <property type="match status" value="1"/>
</dbReference>
<comment type="similarity">
    <text evidence="4 14">Belongs to the DHPS family.</text>
</comment>
<keyword evidence="17" id="KW-1185">Reference proteome</keyword>
<dbReference type="EC" id="2.5.1.15" evidence="6 14"/>
<evidence type="ECO:0000259" key="15">
    <source>
        <dbReference type="PROSITE" id="PS50972"/>
    </source>
</evidence>
<reference evidence="16 17" key="1">
    <citation type="submission" date="2023-09" db="EMBL/GenBank/DDBJ databases">
        <authorList>
            <person name="Rey-Velasco X."/>
        </authorList>
    </citation>
    <scope>NUCLEOTIDE SEQUENCE [LARGE SCALE GENOMIC DNA]</scope>
    <source>
        <strain evidence="16 17">W409</strain>
    </source>
</reference>
<dbReference type="GO" id="GO:0046872">
    <property type="term" value="F:metal ion binding"/>
    <property type="evidence" value="ECO:0007669"/>
    <property type="project" value="UniProtKB-KW"/>
</dbReference>
<evidence type="ECO:0000313" key="16">
    <source>
        <dbReference type="EMBL" id="MDT0581770.1"/>
    </source>
</evidence>
<comment type="cofactor">
    <cofactor evidence="2 14">
        <name>Mg(2+)</name>
        <dbReference type="ChEBI" id="CHEBI:18420"/>
    </cofactor>
</comment>
<dbReference type="InterPro" id="IPR011005">
    <property type="entry name" value="Dihydropteroate_synth-like_sf"/>
</dbReference>
<name>A0AAW8R0Z9_9ALTE</name>
<dbReference type="Proteomes" id="UP001249020">
    <property type="component" value="Unassembled WGS sequence"/>
</dbReference>
<dbReference type="Pfam" id="PF00809">
    <property type="entry name" value="Pterin_bind"/>
    <property type="match status" value="1"/>
</dbReference>
<dbReference type="InterPro" id="IPR000489">
    <property type="entry name" value="Pterin-binding_dom"/>
</dbReference>